<feature type="domain" description="Endoribonuclease YicC-like N-terminal" evidence="6">
    <location>
        <begin position="5"/>
        <end position="158"/>
    </location>
</feature>
<dbReference type="RefSeq" id="WP_304274589.1">
    <property type="nucleotide sequence ID" value="NZ_QFQZ01000008.1"/>
</dbReference>
<comment type="similarity">
    <text evidence="5">Belongs to the YicC/YloC family.</text>
</comment>
<organism evidence="8 9">
    <name type="scientific">Caulobacter segnis</name>
    <dbReference type="NCBI Taxonomy" id="88688"/>
    <lineage>
        <taxon>Bacteria</taxon>
        <taxon>Pseudomonadati</taxon>
        <taxon>Pseudomonadota</taxon>
        <taxon>Alphaproteobacteria</taxon>
        <taxon>Caulobacterales</taxon>
        <taxon>Caulobacteraceae</taxon>
        <taxon>Caulobacter</taxon>
    </lineage>
</organism>
<dbReference type="Pfam" id="PF08340">
    <property type="entry name" value="YicC-like_C"/>
    <property type="match status" value="1"/>
</dbReference>
<dbReference type="InterPro" id="IPR013527">
    <property type="entry name" value="YicC-like_N"/>
</dbReference>
<reference evidence="8 9" key="1">
    <citation type="submission" date="2017-08" db="EMBL/GenBank/DDBJ databases">
        <title>Infants hospitalized years apart are colonized by the same room-sourced microbial strains.</title>
        <authorList>
            <person name="Brooks B."/>
            <person name="Olm M.R."/>
            <person name="Firek B.A."/>
            <person name="Baker R."/>
            <person name="Thomas B.C."/>
            <person name="Morowitz M.J."/>
            <person name="Banfield J.F."/>
        </authorList>
    </citation>
    <scope>NUCLEOTIDE SEQUENCE [LARGE SCALE GENOMIC DNA]</scope>
    <source>
        <strain evidence="8">S2_003_000_R2_4</strain>
    </source>
</reference>
<sequence>MPLSGMTGFARVEGAHGAWSWAVEARSVNGRNLETRFRGPPGFESLERAARDGAQARFQRGQLTVGVQAKRAESGGETKVNIQVLERYLTAGGPYVATGMVAKPSLDGLLALKGVIEAREDEDDAETRAAVEAAMAASIAQALDGLKAARLEEGAALSPVLHGLVDRIEDLNRHAEGEAAGQPSVLKERFARRMAELVGEGAAEERIVQEAAAQAVKADVREELDRLTSHVAAARGLLAGEGASGRRLDFLSQEFMRESNTLCSKSALTALTAIGLELKAVIEQFREQVQNVE</sequence>
<dbReference type="Pfam" id="PF03755">
    <property type="entry name" value="YicC-like_N"/>
    <property type="match status" value="1"/>
</dbReference>
<protein>
    <submittedName>
        <fullName evidence="8">YicC family protein</fullName>
    </submittedName>
</protein>
<dbReference type="InterPro" id="IPR005229">
    <property type="entry name" value="YicC/YloC-like"/>
</dbReference>
<accession>A0A2W5X5V8</accession>
<evidence type="ECO:0000256" key="4">
    <source>
        <dbReference type="ARBA" id="ARBA00022801"/>
    </source>
</evidence>
<feature type="domain" description="Endoribonuclease YicC-like C-terminal" evidence="7">
    <location>
        <begin position="184"/>
        <end position="293"/>
    </location>
</feature>
<evidence type="ECO:0000256" key="3">
    <source>
        <dbReference type="ARBA" id="ARBA00022759"/>
    </source>
</evidence>
<comment type="cofactor">
    <cofactor evidence="1">
        <name>a divalent metal cation</name>
        <dbReference type="ChEBI" id="CHEBI:60240"/>
    </cofactor>
</comment>
<evidence type="ECO:0000256" key="2">
    <source>
        <dbReference type="ARBA" id="ARBA00022722"/>
    </source>
</evidence>
<evidence type="ECO:0000259" key="6">
    <source>
        <dbReference type="Pfam" id="PF03755"/>
    </source>
</evidence>
<evidence type="ECO:0000313" key="8">
    <source>
        <dbReference type="EMBL" id="PZR36214.1"/>
    </source>
</evidence>
<dbReference type="AlphaFoldDB" id="A0A2W5X5V8"/>
<comment type="caution">
    <text evidence="8">The sequence shown here is derived from an EMBL/GenBank/DDBJ whole genome shotgun (WGS) entry which is preliminary data.</text>
</comment>
<dbReference type="PANTHER" id="PTHR30636:SF3">
    <property type="entry name" value="UPF0701 PROTEIN YICC"/>
    <property type="match status" value="1"/>
</dbReference>
<dbReference type="NCBIfam" id="TIGR00255">
    <property type="entry name" value="YicC/YloC family endoribonuclease"/>
    <property type="match status" value="1"/>
</dbReference>
<evidence type="ECO:0000313" key="9">
    <source>
        <dbReference type="Proteomes" id="UP000249393"/>
    </source>
</evidence>
<dbReference type="PANTHER" id="PTHR30636">
    <property type="entry name" value="UPF0701 PROTEIN YICC"/>
    <property type="match status" value="1"/>
</dbReference>
<evidence type="ECO:0000256" key="1">
    <source>
        <dbReference type="ARBA" id="ARBA00001968"/>
    </source>
</evidence>
<dbReference type="Proteomes" id="UP000249393">
    <property type="component" value="Unassembled WGS sequence"/>
</dbReference>
<keyword evidence="2" id="KW-0540">Nuclease</keyword>
<evidence type="ECO:0000256" key="5">
    <source>
        <dbReference type="ARBA" id="ARBA00035648"/>
    </source>
</evidence>
<dbReference type="InterPro" id="IPR013551">
    <property type="entry name" value="YicC-like_C"/>
</dbReference>
<name>A0A2W5X5V8_9CAUL</name>
<proteinExistence type="inferred from homology"/>
<keyword evidence="3" id="KW-0255">Endonuclease</keyword>
<dbReference type="EMBL" id="QFQZ01000008">
    <property type="protein sequence ID" value="PZR36214.1"/>
    <property type="molecule type" value="Genomic_DNA"/>
</dbReference>
<evidence type="ECO:0000259" key="7">
    <source>
        <dbReference type="Pfam" id="PF08340"/>
    </source>
</evidence>
<keyword evidence="4" id="KW-0378">Hydrolase</keyword>
<gene>
    <name evidence="8" type="ORF">DI526_04470</name>
</gene>
<dbReference type="GO" id="GO:0016787">
    <property type="term" value="F:hydrolase activity"/>
    <property type="evidence" value="ECO:0007669"/>
    <property type="project" value="UniProtKB-KW"/>
</dbReference>
<dbReference type="GO" id="GO:0004521">
    <property type="term" value="F:RNA endonuclease activity"/>
    <property type="evidence" value="ECO:0007669"/>
    <property type="project" value="InterPro"/>
</dbReference>